<name>A0A450ZVZ0_9GAMM</name>
<evidence type="ECO:0000313" key="3">
    <source>
        <dbReference type="EMBL" id="VFK57917.1"/>
    </source>
</evidence>
<dbReference type="GO" id="GO:0050135">
    <property type="term" value="F:NADP+ nucleosidase activity"/>
    <property type="evidence" value="ECO:0007669"/>
    <property type="project" value="InterPro"/>
</dbReference>
<dbReference type="InterPro" id="IPR019257">
    <property type="entry name" value="MeTrfase_dom"/>
</dbReference>
<evidence type="ECO:0000313" key="4">
    <source>
        <dbReference type="EMBL" id="VFK66601.1"/>
    </source>
</evidence>
<dbReference type="Pfam" id="PF10017">
    <property type="entry name" value="Methyltransf_33"/>
    <property type="match status" value="1"/>
</dbReference>
<protein>
    <submittedName>
        <fullName evidence="3">Predicted nucleotide-binding protein containing TIR-like domain-containing protein</fullName>
    </submittedName>
</protein>
<dbReference type="InterPro" id="IPR029063">
    <property type="entry name" value="SAM-dependent_MTases_sf"/>
</dbReference>
<gene>
    <name evidence="4" type="ORF">BECKTUN1418E_GA0071001_11239</name>
    <name evidence="3" type="ORF">BECKTUN1418F_GA0071002_11298</name>
</gene>
<organism evidence="3">
    <name type="scientific">Candidatus Kentrum sp. TUN</name>
    <dbReference type="NCBI Taxonomy" id="2126343"/>
    <lineage>
        <taxon>Bacteria</taxon>
        <taxon>Pseudomonadati</taxon>
        <taxon>Pseudomonadota</taxon>
        <taxon>Gammaproteobacteria</taxon>
        <taxon>Candidatus Kentrum</taxon>
    </lineage>
</organism>
<feature type="domain" description="Histidine-specific methyltransferase SAM-dependent" evidence="1">
    <location>
        <begin position="255"/>
        <end position="384"/>
    </location>
</feature>
<dbReference type="EMBL" id="CAADFV010000123">
    <property type="protein sequence ID" value="VFK66601.1"/>
    <property type="molecule type" value="Genomic_DNA"/>
</dbReference>
<proteinExistence type="predicted"/>
<evidence type="ECO:0000259" key="1">
    <source>
        <dbReference type="Pfam" id="PF10017"/>
    </source>
</evidence>
<dbReference type="InterPro" id="IPR019302">
    <property type="entry name" value="CAP12/PCTIR_TIR_dom"/>
</dbReference>
<dbReference type="EMBL" id="CAADFY010000129">
    <property type="protein sequence ID" value="VFK57917.1"/>
    <property type="molecule type" value="Genomic_DNA"/>
</dbReference>
<dbReference type="Pfam" id="PF10137">
    <property type="entry name" value="CAP12-PCTIR_TIR"/>
    <property type="match status" value="1"/>
</dbReference>
<reference evidence="3" key="1">
    <citation type="submission" date="2019-02" db="EMBL/GenBank/DDBJ databases">
        <authorList>
            <person name="Gruber-Vodicka R. H."/>
            <person name="Seah K. B. B."/>
        </authorList>
    </citation>
    <scope>NUCLEOTIDE SEQUENCE</scope>
    <source>
        <strain evidence="4">BECK_BY2</strain>
        <strain evidence="3">BECK_BY3</strain>
    </source>
</reference>
<accession>A0A450ZVZ0</accession>
<sequence>MKRNLRIFIGSSSFYAPKKPDDSPEIDREQRIEDLCGDSECLLAPVFNGLIAAGFVPCPWWKEEVWTDAESFYTSLITASKEHDGGIFIFGPDDPIGTSSNESEAEKHRTAYVTRDNVIFEFGMFLAAKGKQRTLAIFDRPQEQSAAQLRVMSDLSGITYPVLQDQNLAHQRMASFFNRPDGAQRFDELNMYANPALWRSKRNREFEYWKTKGLYVGTQSAVLWDRIEGHRSYKRYIGFLHAFVDQIAHPDGPNKEIYRDIDNIISFGPGGGKTDLALVTRIKAHNDTISYVPIDINPALASMAATEVSSDGLIRVPFLIVDDFESNHRHIKEVIDGNAHEIGHRNLFVMLGGTFSNIEETESRFFLKMKDWMGKDDYFLLDVNIYGDDESKQQNFEEALEEELLHERNDAPDYSSFLAYAIVNKHPRLYRHTVGTACEDNEQCRKVQRITDGKILSLRELLDIKEIPIEETKQYSHVAKTKVLVCRIKDNERASDLLILRRYCFDAIKKELEKHFEVEAFNGIKDYEKVHRASFLLKLKLPGSNPVSVKE</sequence>
<dbReference type="AlphaFoldDB" id="A0A450ZVZ0"/>
<evidence type="ECO:0000259" key="2">
    <source>
        <dbReference type="Pfam" id="PF10137"/>
    </source>
</evidence>
<dbReference type="Gene3D" id="3.40.50.150">
    <property type="entry name" value="Vaccinia Virus protein VP39"/>
    <property type="match status" value="1"/>
</dbReference>
<feature type="domain" description="CD-NTase-associated protein 12/Pycsar effector protein TIR" evidence="2">
    <location>
        <begin position="58"/>
        <end position="160"/>
    </location>
</feature>